<keyword evidence="4" id="KW-0521">NADP</keyword>
<proteinExistence type="predicted"/>
<dbReference type="SUPFAM" id="SSF51905">
    <property type="entry name" value="FAD/NAD(P)-binding domain"/>
    <property type="match status" value="1"/>
</dbReference>
<keyword evidence="5" id="KW-0560">Oxidoreductase</keyword>
<protein>
    <recommendedName>
        <fullName evidence="8">FAD-binding domain-containing protein</fullName>
    </recommendedName>
</protein>
<comment type="caution">
    <text evidence="9">The sequence shown here is derived from an EMBL/GenBank/DDBJ whole genome shotgun (WGS) entry which is preliminary data.</text>
</comment>
<dbReference type="PANTHER" id="PTHR46028:SF2">
    <property type="entry name" value="KYNURENINE 3-MONOOXYGENASE"/>
    <property type="match status" value="1"/>
</dbReference>
<name>A0A6G0W677_9STRA</name>
<dbReference type="InterPro" id="IPR002938">
    <property type="entry name" value="FAD-bd"/>
</dbReference>
<dbReference type="Gene3D" id="3.50.50.60">
    <property type="entry name" value="FAD/NAD(P)-binding domain"/>
    <property type="match status" value="1"/>
</dbReference>
<dbReference type="GO" id="GO:0004502">
    <property type="term" value="F:kynurenine 3-monooxygenase activity"/>
    <property type="evidence" value="ECO:0007669"/>
    <property type="project" value="TreeGrafter"/>
</dbReference>
<keyword evidence="7" id="KW-1133">Transmembrane helix</keyword>
<keyword evidence="7" id="KW-0472">Membrane</keyword>
<evidence type="ECO:0000256" key="7">
    <source>
        <dbReference type="SAM" id="Phobius"/>
    </source>
</evidence>
<organism evidence="9 10">
    <name type="scientific">Aphanomyces euteiches</name>
    <dbReference type="NCBI Taxonomy" id="100861"/>
    <lineage>
        <taxon>Eukaryota</taxon>
        <taxon>Sar</taxon>
        <taxon>Stramenopiles</taxon>
        <taxon>Oomycota</taxon>
        <taxon>Saprolegniomycetes</taxon>
        <taxon>Saprolegniales</taxon>
        <taxon>Verrucalvaceae</taxon>
        <taxon>Aphanomyces</taxon>
    </lineage>
</organism>
<dbReference type="AlphaFoldDB" id="A0A6G0W677"/>
<keyword evidence="3" id="KW-0274">FAD</keyword>
<dbReference type="PRINTS" id="PR00420">
    <property type="entry name" value="RNGMNOXGNASE"/>
</dbReference>
<accession>A0A6G0W677</accession>
<keyword evidence="7" id="KW-0812">Transmembrane</keyword>
<evidence type="ECO:0000256" key="6">
    <source>
        <dbReference type="ARBA" id="ARBA00023033"/>
    </source>
</evidence>
<evidence type="ECO:0000256" key="1">
    <source>
        <dbReference type="ARBA" id="ARBA00001974"/>
    </source>
</evidence>
<feature type="transmembrane region" description="Helical" evidence="7">
    <location>
        <begin position="406"/>
        <end position="426"/>
    </location>
</feature>
<evidence type="ECO:0000256" key="5">
    <source>
        <dbReference type="ARBA" id="ARBA00023002"/>
    </source>
</evidence>
<keyword evidence="10" id="KW-1185">Reference proteome</keyword>
<evidence type="ECO:0000256" key="3">
    <source>
        <dbReference type="ARBA" id="ARBA00022827"/>
    </source>
</evidence>
<keyword evidence="6" id="KW-0503">Monooxygenase</keyword>
<dbReference type="EMBL" id="VJMJ01000340">
    <property type="protein sequence ID" value="KAF0722276.1"/>
    <property type="molecule type" value="Genomic_DNA"/>
</dbReference>
<reference evidence="9 10" key="1">
    <citation type="submission" date="2019-07" db="EMBL/GenBank/DDBJ databases">
        <title>Genomics analysis of Aphanomyces spp. identifies a new class of oomycete effector associated with host adaptation.</title>
        <authorList>
            <person name="Gaulin E."/>
        </authorList>
    </citation>
    <scope>NUCLEOTIDE SEQUENCE [LARGE SCALE GENOMIC DNA]</scope>
    <source>
        <strain evidence="9 10">ATCC 201684</strain>
    </source>
</reference>
<comment type="cofactor">
    <cofactor evidence="1">
        <name>FAD</name>
        <dbReference type="ChEBI" id="CHEBI:57692"/>
    </cofactor>
</comment>
<dbReference type="InterPro" id="IPR036188">
    <property type="entry name" value="FAD/NAD-bd_sf"/>
</dbReference>
<evidence type="ECO:0000259" key="8">
    <source>
        <dbReference type="Pfam" id="PF01494"/>
    </source>
</evidence>
<dbReference type="PANTHER" id="PTHR46028">
    <property type="entry name" value="KYNURENINE 3-MONOOXYGENASE"/>
    <property type="match status" value="1"/>
</dbReference>
<dbReference type="Pfam" id="PF01494">
    <property type="entry name" value="FAD_binding_3"/>
    <property type="match status" value="1"/>
</dbReference>
<evidence type="ECO:0000256" key="4">
    <source>
        <dbReference type="ARBA" id="ARBA00022857"/>
    </source>
</evidence>
<feature type="domain" description="FAD-binding" evidence="8">
    <location>
        <begin position="9"/>
        <end position="323"/>
    </location>
</feature>
<feature type="transmembrane region" description="Helical" evidence="7">
    <location>
        <begin position="6"/>
        <end position="25"/>
    </location>
</feature>
<dbReference type="GO" id="GO:0071949">
    <property type="term" value="F:FAD binding"/>
    <property type="evidence" value="ECO:0007669"/>
    <property type="project" value="InterPro"/>
</dbReference>
<keyword evidence="2" id="KW-0285">Flavoprotein</keyword>
<evidence type="ECO:0000256" key="2">
    <source>
        <dbReference type="ARBA" id="ARBA00022630"/>
    </source>
</evidence>
<dbReference type="VEuPathDB" id="FungiDB:AeMF1_001582"/>
<gene>
    <name evidence="9" type="ORF">Ae201684_018568</name>
</gene>
<dbReference type="Proteomes" id="UP000481153">
    <property type="component" value="Unassembled WGS sequence"/>
</dbReference>
<dbReference type="GO" id="GO:0070189">
    <property type="term" value="P:kynurenine metabolic process"/>
    <property type="evidence" value="ECO:0007669"/>
    <property type="project" value="TreeGrafter"/>
</dbReference>
<sequence>MEEETLPYVIVGAGPVGLTLAYGLARRFPSRPIVVLEAAGEPAVGATSRSYPVYLSPRSTQFFDQVGISLAEANTWKNFGVSRNGRPMGRIESLGMARGSLVGCLMKHCRTLPKVSFQFGKRVGSIVKKDQDKLVCIEFTDGSSPLDASFVFDCSGCRSAIRKAAIAVGALTSNVPAVPSNYHVKFLRFANVPPSLGYDPDYMHFLRDKNMNGRLQKWGCDGPNAWVLSVDLHSPLAAPYKDETSFDAFAGAVLKGLPALLPFVVRSDEMPESVVLSEFWLSEFVWGDNVVFLGDAAHVASPIMAQGLNAGLADVRVLLKGLSDGKSISEAAVAYSARQTLEGRALVLTSNKMSAMIKKPVMLIVLTLLHKLFPSWIHASPNARLYEEINVSYDEVWRTWQSEIEAVKRLLVAVVLILLVLVLRFVRF</sequence>
<evidence type="ECO:0000313" key="9">
    <source>
        <dbReference type="EMBL" id="KAF0722276.1"/>
    </source>
</evidence>
<evidence type="ECO:0000313" key="10">
    <source>
        <dbReference type="Proteomes" id="UP000481153"/>
    </source>
</evidence>